<sequence length="650" mass="74593">MSYSKVQFIAHCINTEPKFRKASQKKEYLGLKEERQDMSARVELVKEVIKQAKQDQETSESENTLKIFMLPEFFFRGKRGTYSLVNILGSFNNPETKEEENLKDKPLITQLQSIVKDKEWKDWLFVFGTIVGESAPAEIEEKDNQSKPNLLAYNYTLVQKGGFDKIDVAHQYAKVVIKKTVADQDFIPKKALIGDGVTFERVLRAPLKANEEKLRTRLLEIIKIPEKFAKDKVNEIIPQINKQEIEKLFGTNLQPLTKWLRENSEDSANIAILKKENWFAWKGYEPLKPYAFMPKILEKYLTGKGEQNLLTEDFPSEGIDLEKFAELKQYLKKFIGQDEKDDQELKTIYNLARDEEERDSWKDLWKSQRKFIGEIIKINGKTNYKKLEAELDKFQTPSYYQLKQIIIKYLVSQKVERLLSLLNYEGSSYFTIDGLTFGLEICVDHYIERLKRLKKSNKLPPIDIQLIPSCGMSILQDAIVAQKKGYVFNCDGQSVGSIESKFTPRNEPLSDTKTVGGDIPSRESHSNLIQITNDAPSALTYKPIAPVSGHVVKSPESWTKQPIKIEDLYAEGAGDLHIYPEQEISTLVYSQSLSFVPESSSGLSLAYSSEQPVFINGMKVVFDKSVPVYPVNLVHKNELPPKPQRKRRQS</sequence>
<gene>
    <name evidence="1" type="ORF">F6J89_19500</name>
</gene>
<evidence type="ECO:0000313" key="1">
    <source>
        <dbReference type="EMBL" id="NER29738.1"/>
    </source>
</evidence>
<accession>A0A6B3NKH1</accession>
<proteinExistence type="predicted"/>
<name>A0A6B3NKH1_9CYAN</name>
<dbReference type="AlphaFoldDB" id="A0A6B3NKH1"/>
<reference evidence="1" key="1">
    <citation type="submission" date="2019-11" db="EMBL/GenBank/DDBJ databases">
        <title>Genomic insights into an expanded diversity of filamentous marine cyanobacteria reveals the extraordinary biosynthetic potential of Moorea and Okeania.</title>
        <authorList>
            <person name="Ferreira Leao T."/>
            <person name="Wang M."/>
            <person name="Moss N."/>
            <person name="Da Silva R."/>
            <person name="Sanders J."/>
            <person name="Nurk S."/>
            <person name="Gurevich A."/>
            <person name="Humphrey G."/>
            <person name="Reher R."/>
            <person name="Zhu Q."/>
            <person name="Belda-Ferre P."/>
            <person name="Glukhov E."/>
            <person name="Rex R."/>
            <person name="Dorrestein P.C."/>
            <person name="Knight R."/>
            <person name="Pevzner P."/>
            <person name="Gerwick W.H."/>
            <person name="Gerwick L."/>
        </authorList>
    </citation>
    <scope>NUCLEOTIDE SEQUENCE</scope>
    <source>
        <strain evidence="1">SIO1C4</strain>
    </source>
</reference>
<organism evidence="1">
    <name type="scientific">Symploca sp. SIO1C4</name>
    <dbReference type="NCBI Taxonomy" id="2607765"/>
    <lineage>
        <taxon>Bacteria</taxon>
        <taxon>Bacillati</taxon>
        <taxon>Cyanobacteriota</taxon>
        <taxon>Cyanophyceae</taxon>
        <taxon>Coleofasciculales</taxon>
        <taxon>Coleofasciculaceae</taxon>
        <taxon>Symploca</taxon>
    </lineage>
</organism>
<protein>
    <submittedName>
        <fullName evidence="1">Uncharacterized protein</fullName>
    </submittedName>
</protein>
<comment type="caution">
    <text evidence="1">The sequence shown here is derived from an EMBL/GenBank/DDBJ whole genome shotgun (WGS) entry which is preliminary data.</text>
</comment>
<dbReference type="EMBL" id="JAAHFQ010000422">
    <property type="protein sequence ID" value="NER29738.1"/>
    <property type="molecule type" value="Genomic_DNA"/>
</dbReference>